<gene>
    <name evidence="1" type="ORF">SAMN05444169_3930</name>
</gene>
<dbReference type="AlphaFoldDB" id="A0A1M5MCR3"/>
<accession>A0A1M5MCR3</accession>
<sequence>MTTLSACRILLASFVSGAPARRRLQVGRRNFPKWVAETSPRESIRSVEKPGQGRDRGWMSRQPFLALRDVHVVCCHPQEPVADLDILFVIRPVSKFSSAPQEFRWICHHSTSVLRGRAVEMRKASCPKTPSPPTLYANACPSWVRCCLNRLYAAMARLESASRLAAPDHQSDGVVEKSAGNSRIFNLTGTFKIVPGNLN</sequence>
<proteinExistence type="predicted"/>
<reference evidence="1 2" key="1">
    <citation type="submission" date="2016-11" db="EMBL/GenBank/DDBJ databases">
        <authorList>
            <person name="Jaros S."/>
            <person name="Januszkiewicz K."/>
            <person name="Wedrychowicz H."/>
        </authorList>
    </citation>
    <scope>NUCLEOTIDE SEQUENCE [LARGE SCALE GENOMIC DNA]</scope>
    <source>
        <strain evidence="1 2">GAS242</strain>
    </source>
</reference>
<dbReference type="EMBL" id="LT670818">
    <property type="protein sequence ID" value="SHG74513.1"/>
    <property type="molecule type" value="Genomic_DNA"/>
</dbReference>
<dbReference type="Proteomes" id="UP000190675">
    <property type="component" value="Chromosome I"/>
</dbReference>
<organism evidence="1 2">
    <name type="scientific">Bradyrhizobium erythrophlei</name>
    <dbReference type="NCBI Taxonomy" id="1437360"/>
    <lineage>
        <taxon>Bacteria</taxon>
        <taxon>Pseudomonadati</taxon>
        <taxon>Pseudomonadota</taxon>
        <taxon>Alphaproteobacteria</taxon>
        <taxon>Hyphomicrobiales</taxon>
        <taxon>Nitrobacteraceae</taxon>
        <taxon>Bradyrhizobium</taxon>
    </lineage>
</organism>
<evidence type="ECO:0000313" key="2">
    <source>
        <dbReference type="Proteomes" id="UP000190675"/>
    </source>
</evidence>
<evidence type="ECO:0000313" key="1">
    <source>
        <dbReference type="EMBL" id="SHG74513.1"/>
    </source>
</evidence>
<name>A0A1M5MCR3_9BRAD</name>
<protein>
    <submittedName>
        <fullName evidence="1">Uncharacterized protein</fullName>
    </submittedName>
</protein>